<proteinExistence type="predicted"/>
<protein>
    <submittedName>
        <fullName evidence="1">Uncharacterized protein</fullName>
    </submittedName>
</protein>
<dbReference type="Proteomes" id="UP000012112">
    <property type="component" value="Unassembled WGS sequence"/>
</dbReference>
<sequence>MLSSWEIELLDYPFWRSVILNNYFDSIRIRISFGNKNGQLQKHKHL</sequence>
<accession>M6VP71</accession>
<reference evidence="1 2" key="1">
    <citation type="submission" date="2013-01" db="EMBL/GenBank/DDBJ databases">
        <authorList>
            <person name="Harkins D.M."/>
            <person name="Durkin A.S."/>
            <person name="Brinkac L.M."/>
            <person name="Haft D.H."/>
            <person name="Selengut J.D."/>
            <person name="Sanka R."/>
            <person name="DePew J."/>
            <person name="Purushe J."/>
            <person name="Matthias M.A."/>
            <person name="Vinetz J.M."/>
            <person name="Sutton G.G."/>
            <person name="Nierman W.C."/>
            <person name="Fouts D.E."/>
        </authorList>
    </citation>
    <scope>NUCLEOTIDE SEQUENCE [LARGE SCALE GENOMIC DNA]</scope>
    <source>
        <strain evidence="1 2">HAI1536</strain>
    </source>
</reference>
<dbReference type="EMBL" id="AKWD02000019">
    <property type="protein sequence ID" value="EMO54859.1"/>
    <property type="molecule type" value="Genomic_DNA"/>
</dbReference>
<gene>
    <name evidence="1" type="ORF">LEP1GSC172_3520</name>
</gene>
<organism evidence="1 2">
    <name type="scientific">Leptospira noguchii</name>
    <dbReference type="NCBI Taxonomy" id="28182"/>
    <lineage>
        <taxon>Bacteria</taxon>
        <taxon>Pseudomonadati</taxon>
        <taxon>Spirochaetota</taxon>
        <taxon>Spirochaetia</taxon>
        <taxon>Leptospirales</taxon>
        <taxon>Leptospiraceae</taxon>
        <taxon>Leptospira</taxon>
    </lineage>
</organism>
<comment type="caution">
    <text evidence="1">The sequence shown here is derived from an EMBL/GenBank/DDBJ whole genome shotgun (WGS) entry which is preliminary data.</text>
</comment>
<dbReference type="AlphaFoldDB" id="M6VP71"/>
<name>M6VP71_9LEPT</name>
<evidence type="ECO:0000313" key="1">
    <source>
        <dbReference type="EMBL" id="EMO54859.1"/>
    </source>
</evidence>
<evidence type="ECO:0000313" key="2">
    <source>
        <dbReference type="Proteomes" id="UP000012112"/>
    </source>
</evidence>